<keyword evidence="3" id="KW-0238">DNA-binding</keyword>
<dbReference type="EMBL" id="JACOPB010000058">
    <property type="protein sequence ID" value="MBC5712570.1"/>
    <property type="molecule type" value="Genomic_DNA"/>
</dbReference>
<proteinExistence type="inferred from homology"/>
<dbReference type="Pfam" id="PF01609">
    <property type="entry name" value="DDE_Tnp_1"/>
    <property type="match status" value="1"/>
</dbReference>
<dbReference type="InterPro" id="IPR012337">
    <property type="entry name" value="RNaseH-like_sf"/>
</dbReference>
<dbReference type="Proteomes" id="UP000634672">
    <property type="component" value="Unassembled WGS sequence"/>
</dbReference>
<sequence length="436" mass="50908">MSFPLKVKSTLWAIVDSMSFNLSPFVKRPGKDFSRERKFGFVRMIRFCISMQSGCMNHELLKYFYFNPDEVPTASAFIQQRAKLLPEAFLYLLSQFNQRFPTKLFMGKYSLIAADGCEFNIARNPDDPSTFHPSNGKSKRGFNMIHTISLFDLISKRYLDIVVQPGRRKNEFAALCQLIDRYSYGGFPILVADRGFSCYNVFAHALETGFYFVIRAKDINTKRLLVAASLPDRLDQWTDVILTRSNSKKKRAHPELAAMYRYICKAVPFDFITDNQPEYHMRLRVVRFKIAEGIYENIITNLPDNEFHTEHLKDIYYLRWGIETAYRDLKHTLGTTNFHSKSPKYIEYEILCRMILYNFCTIITMEVPIKKQTGKWEYQVNLSMAIKICVAFLRDEAAPGNVNGLISQYILPIRPDRTYARQLRFQVPTSFAYRFV</sequence>
<keyword evidence="4" id="KW-0233">DNA recombination</keyword>
<comment type="similarity">
    <text evidence="1">Belongs to the transposase 11 family.</text>
</comment>
<evidence type="ECO:0000256" key="3">
    <source>
        <dbReference type="ARBA" id="ARBA00023125"/>
    </source>
</evidence>
<evidence type="ECO:0000256" key="2">
    <source>
        <dbReference type="ARBA" id="ARBA00022578"/>
    </source>
</evidence>
<evidence type="ECO:0000259" key="5">
    <source>
        <dbReference type="Pfam" id="PF01609"/>
    </source>
</evidence>
<evidence type="ECO:0000256" key="4">
    <source>
        <dbReference type="ARBA" id="ARBA00023172"/>
    </source>
</evidence>
<dbReference type="InterPro" id="IPR002559">
    <property type="entry name" value="Transposase_11"/>
</dbReference>
<dbReference type="SUPFAM" id="SSF53098">
    <property type="entry name" value="Ribonuclease H-like"/>
    <property type="match status" value="1"/>
</dbReference>
<evidence type="ECO:0000256" key="1">
    <source>
        <dbReference type="ARBA" id="ARBA00010075"/>
    </source>
</evidence>
<reference evidence="6 7" key="1">
    <citation type="submission" date="2020-08" db="EMBL/GenBank/DDBJ databases">
        <title>Genome public.</title>
        <authorList>
            <person name="Liu C."/>
            <person name="Sun Q."/>
        </authorList>
    </citation>
    <scope>NUCLEOTIDE SEQUENCE [LARGE SCALE GENOMIC DNA]</scope>
    <source>
        <strain evidence="6 7">NSJ-66</strain>
    </source>
</reference>
<dbReference type="PANTHER" id="PTHR33258:SF1">
    <property type="entry name" value="TRANSPOSASE INSL FOR INSERTION SEQUENCE ELEMENT IS186A-RELATED"/>
    <property type="match status" value="1"/>
</dbReference>
<name>A0ABR7HHE2_9FIRM</name>
<organism evidence="6 7">
    <name type="scientific">Hungatella hominis</name>
    <dbReference type="NCBI Taxonomy" id="2763050"/>
    <lineage>
        <taxon>Bacteria</taxon>
        <taxon>Bacillati</taxon>
        <taxon>Bacillota</taxon>
        <taxon>Clostridia</taxon>
        <taxon>Lachnospirales</taxon>
        <taxon>Lachnospiraceae</taxon>
        <taxon>Hungatella</taxon>
    </lineage>
</organism>
<evidence type="ECO:0000313" key="7">
    <source>
        <dbReference type="Proteomes" id="UP000634672"/>
    </source>
</evidence>
<dbReference type="Gene3D" id="3.90.350.10">
    <property type="entry name" value="Transposase Inhibitor Protein From Tn5, Chain A, domain 1"/>
    <property type="match status" value="1"/>
</dbReference>
<comment type="caution">
    <text evidence="6">The sequence shown here is derived from an EMBL/GenBank/DDBJ whole genome shotgun (WGS) entry which is preliminary data.</text>
</comment>
<dbReference type="RefSeq" id="WP_187024962.1">
    <property type="nucleotide sequence ID" value="NZ_JACOPB010000058.1"/>
</dbReference>
<dbReference type="InterPro" id="IPR047952">
    <property type="entry name" value="Transpos_IS4"/>
</dbReference>
<accession>A0ABR7HHE2</accession>
<dbReference type="PANTHER" id="PTHR33258">
    <property type="entry name" value="TRANSPOSASE INSL FOR INSERTION SEQUENCE ELEMENT IS186A-RELATED"/>
    <property type="match status" value="1"/>
</dbReference>
<keyword evidence="2" id="KW-0815">Transposition</keyword>
<evidence type="ECO:0000313" key="6">
    <source>
        <dbReference type="EMBL" id="MBC5712570.1"/>
    </source>
</evidence>
<feature type="domain" description="Transposase IS4-like" evidence="5">
    <location>
        <begin position="108"/>
        <end position="359"/>
    </location>
</feature>
<dbReference type="NCBIfam" id="NF033592">
    <property type="entry name" value="transpos_IS4_1"/>
    <property type="match status" value="1"/>
</dbReference>
<keyword evidence="7" id="KW-1185">Reference proteome</keyword>
<protein>
    <submittedName>
        <fullName evidence="6">IS4 family transposase</fullName>
    </submittedName>
</protein>
<gene>
    <name evidence="6" type="ORF">H8S75_32245</name>
</gene>